<feature type="transmembrane region" description="Helical" evidence="5">
    <location>
        <begin position="293"/>
        <end position="317"/>
    </location>
</feature>
<dbReference type="NCBIfam" id="NF037982">
    <property type="entry name" value="Nramp_1"/>
    <property type="match status" value="1"/>
</dbReference>
<evidence type="ECO:0000256" key="5">
    <source>
        <dbReference type="SAM" id="Phobius"/>
    </source>
</evidence>
<dbReference type="PANTHER" id="PTHR11706">
    <property type="entry name" value="SOLUTE CARRIER PROTEIN FAMILY 11 MEMBER"/>
    <property type="match status" value="1"/>
</dbReference>
<feature type="transmembrane region" description="Helical" evidence="5">
    <location>
        <begin position="355"/>
        <end position="381"/>
    </location>
</feature>
<feature type="transmembrane region" description="Helical" evidence="5">
    <location>
        <begin position="167"/>
        <end position="186"/>
    </location>
</feature>
<gene>
    <name evidence="6" type="ORF">PZE19_00195</name>
</gene>
<evidence type="ECO:0000256" key="2">
    <source>
        <dbReference type="ARBA" id="ARBA00022692"/>
    </source>
</evidence>
<keyword evidence="4 5" id="KW-0472">Membrane</keyword>
<evidence type="ECO:0000313" key="7">
    <source>
        <dbReference type="Proteomes" id="UP001216907"/>
    </source>
</evidence>
<comment type="caution">
    <text evidence="6">The sequence shown here is derived from an EMBL/GenBank/DDBJ whole genome shotgun (WGS) entry which is preliminary data.</text>
</comment>
<dbReference type="RefSeq" id="WP_277858563.1">
    <property type="nucleotide sequence ID" value="NZ_JARRAG010000001.1"/>
</dbReference>
<evidence type="ECO:0000313" key="6">
    <source>
        <dbReference type="EMBL" id="MDG3002196.1"/>
    </source>
</evidence>
<proteinExistence type="predicted"/>
<dbReference type="EMBL" id="JARRAG010000001">
    <property type="protein sequence ID" value="MDG3002196.1"/>
    <property type="molecule type" value="Genomic_DNA"/>
</dbReference>
<sequence length="492" mass="52465">MSEHAPEEHDLYATPADAVEEPPRTLRKALGRIGPGLILAAAIVGTGELINTTGLGAKAGFTLLWLILASCVVKVFVQVELGRYAIVHGKTTLAAFDTLPGPRAGASWICWLWLFMMLATQAQIAAMEGTVGQAAHMAFPGASDAMASAVGSVSPSWGAFLKTREEYIWAALTTLAASALLLSGGYRRIERITTILVAAVTLYTVASVAVLQWTRFRIGFPDVASGFTLALPATAVGLAFSAFGITGVGAAELVAYPYWCIEKGYARFVGPRPRGDDSGWVDRARGWTRVMQLDAWVSMLVFTIATVAFYLLGAAVLHPQGLDPKGPEMIPTLARMYLGPLEGTPLEPLRGGVRIAFLLGAWAVLFKTLYVATAANARLTVDFLNLTGLWRPAGDAGRERAIKVFCVVYPALALALYYAVREPLGLVKAGGVAQGMMLPLIAGATIYLRRRDDDPRVGPSRLSDACTWIAFVAITIVAGYSAFDLARSLLAS</sequence>
<keyword evidence="2 5" id="KW-0812">Transmembrane</keyword>
<dbReference type="InterPro" id="IPR001046">
    <property type="entry name" value="NRAMP_fam"/>
</dbReference>
<evidence type="ECO:0000256" key="1">
    <source>
        <dbReference type="ARBA" id="ARBA00004141"/>
    </source>
</evidence>
<keyword evidence="3 5" id="KW-1133">Transmembrane helix</keyword>
<feature type="transmembrane region" description="Helical" evidence="5">
    <location>
        <begin position="432"/>
        <end position="450"/>
    </location>
</feature>
<organism evidence="6 7">
    <name type="scientific">Paludisphaera mucosa</name>
    <dbReference type="NCBI Taxonomy" id="3030827"/>
    <lineage>
        <taxon>Bacteria</taxon>
        <taxon>Pseudomonadati</taxon>
        <taxon>Planctomycetota</taxon>
        <taxon>Planctomycetia</taxon>
        <taxon>Isosphaerales</taxon>
        <taxon>Isosphaeraceae</taxon>
        <taxon>Paludisphaera</taxon>
    </lineage>
</organism>
<feature type="transmembrane region" description="Helical" evidence="5">
    <location>
        <begin position="33"/>
        <end position="51"/>
    </location>
</feature>
<feature type="transmembrane region" description="Helical" evidence="5">
    <location>
        <begin position="233"/>
        <end position="259"/>
    </location>
</feature>
<dbReference type="Pfam" id="PF01566">
    <property type="entry name" value="Nramp"/>
    <property type="match status" value="1"/>
</dbReference>
<comment type="subcellular location">
    <subcellularLocation>
        <location evidence="1">Membrane</location>
        <topology evidence="1">Multi-pass membrane protein</topology>
    </subcellularLocation>
</comment>
<evidence type="ECO:0000256" key="3">
    <source>
        <dbReference type="ARBA" id="ARBA00022989"/>
    </source>
</evidence>
<feature type="transmembrane region" description="Helical" evidence="5">
    <location>
        <begin position="63"/>
        <end position="86"/>
    </location>
</feature>
<protein>
    <submittedName>
        <fullName evidence="6">Nramp family divalent metal transporter</fullName>
    </submittedName>
</protein>
<name>A0ABT6F3P3_9BACT</name>
<evidence type="ECO:0000256" key="4">
    <source>
        <dbReference type="ARBA" id="ARBA00023136"/>
    </source>
</evidence>
<accession>A0ABT6F3P3</accession>
<reference evidence="6 7" key="1">
    <citation type="submission" date="2023-03" db="EMBL/GenBank/DDBJ databases">
        <title>Paludisphaera mucosa sp. nov. a novel planctomycete from northern fen.</title>
        <authorList>
            <person name="Ivanova A."/>
        </authorList>
    </citation>
    <scope>NUCLEOTIDE SEQUENCE [LARGE SCALE GENOMIC DNA]</scope>
    <source>
        <strain evidence="6 7">Pla2</strain>
    </source>
</reference>
<keyword evidence="7" id="KW-1185">Reference proteome</keyword>
<feature type="transmembrane region" description="Helical" evidence="5">
    <location>
        <begin position="462"/>
        <end position="483"/>
    </location>
</feature>
<feature type="transmembrane region" description="Helical" evidence="5">
    <location>
        <begin position="401"/>
        <end position="420"/>
    </location>
</feature>
<feature type="transmembrane region" description="Helical" evidence="5">
    <location>
        <begin position="106"/>
        <end position="126"/>
    </location>
</feature>
<dbReference type="Proteomes" id="UP001216907">
    <property type="component" value="Unassembled WGS sequence"/>
</dbReference>
<feature type="transmembrane region" description="Helical" evidence="5">
    <location>
        <begin position="193"/>
        <end position="213"/>
    </location>
</feature>
<dbReference type="PANTHER" id="PTHR11706:SF3">
    <property type="entry name" value="METAL ION TRANSPORT PROTEIN"/>
    <property type="match status" value="1"/>
</dbReference>